<organism evidence="1">
    <name type="scientific">Sulfolobus islandicus rod-shaped virus 1</name>
    <name type="common">SIRV-1</name>
    <name type="synonym">Sulfolobus virus SIRV-1</name>
    <dbReference type="NCBI Taxonomy" id="157898"/>
    <lineage>
        <taxon>Viruses</taxon>
        <taxon>Adnaviria</taxon>
        <taxon>Zilligvirae</taxon>
        <taxon>Taleaviricota</taxon>
        <taxon>Tokiviricetes</taxon>
        <taxon>Ligamenvirales</taxon>
        <taxon>Rudiviridae</taxon>
        <taxon>Icerudivirus</taxon>
        <taxon>Icerudivirus kverkfjoellense</taxon>
        <taxon>Icerudivirus SIRV1</taxon>
    </lineage>
</organism>
<dbReference type="EMBL" id="AJ703800">
    <property type="protein sequence ID" value="CAG28261.1"/>
    <property type="molecule type" value="Genomic_DNA"/>
</dbReference>
<reference evidence="1" key="1">
    <citation type="submission" date="2004-05" db="EMBL/GenBank/DDBJ databases">
        <title>Multiple variants of the archaeal rudivirus SIRV1: evolution of a population of DNA virus species.</title>
        <authorList>
            <person name="Peng X."/>
            <person name="Phan H."/>
            <person name="Kessler A."/>
            <person name="Garrett R.A."/>
            <person name="Prangishvili D."/>
        </authorList>
    </citation>
    <scope>NUCLEOTIDE SEQUENCE</scope>
</reference>
<organismHost>
    <name type="scientific">Saccharolobus islandicus</name>
    <name type="common">Sulfolobus islandicus</name>
    <dbReference type="NCBI Taxonomy" id="43080"/>
</organismHost>
<name>Q5W372_SIRV1</name>
<sequence>MVAKGFYMCPIDNKDILVLDLEGKGIKIGKCDHVFGYIIPPSFPEREDEICPKQFRVKVWTTAGWKYGVCAPHKYVVRDVKKLKKMLNELLRYHEDQTIYFILGDSTRREIIDKIKDMIKDMFVGYKADSEFCTPKIITIVGVLNKVTIYFL</sequence>
<proteinExistence type="predicted"/>
<evidence type="ECO:0000313" key="1">
    <source>
        <dbReference type="EMBL" id="CAG28261.1"/>
    </source>
</evidence>
<accession>Q5W372</accession>
<protein>
    <submittedName>
        <fullName evidence="1">Uncharacterized protein</fullName>
    </submittedName>
</protein>